<dbReference type="PANTHER" id="PTHR45751:SF16">
    <property type="entry name" value="E3 UBIQUITIN-PROTEIN LIGASE RGLG4"/>
    <property type="match status" value="1"/>
</dbReference>
<dbReference type="PROSITE" id="PS50089">
    <property type="entry name" value="ZF_RING_2"/>
    <property type="match status" value="1"/>
</dbReference>
<dbReference type="InterPro" id="IPR001841">
    <property type="entry name" value="Znf_RING"/>
</dbReference>
<dbReference type="Pfam" id="PF13920">
    <property type="entry name" value="zf-C3HC4_3"/>
    <property type="match status" value="1"/>
</dbReference>
<feature type="compositionally biased region" description="Low complexity" evidence="4">
    <location>
        <begin position="29"/>
        <end position="44"/>
    </location>
</feature>
<dbReference type="GO" id="GO:0016567">
    <property type="term" value="P:protein ubiquitination"/>
    <property type="evidence" value="ECO:0007669"/>
    <property type="project" value="TreeGrafter"/>
</dbReference>
<dbReference type="InterPro" id="IPR010734">
    <property type="entry name" value="Copine_C"/>
</dbReference>
<keyword evidence="3" id="KW-0479">Metal-binding</keyword>
<dbReference type="SMART" id="SM00184">
    <property type="entry name" value="RING"/>
    <property type="match status" value="1"/>
</dbReference>
<dbReference type="EC" id="2.3.2.27" evidence="2"/>
<feature type="region of interest" description="Disordered" evidence="4">
    <location>
        <begin position="1"/>
        <end position="47"/>
    </location>
</feature>
<dbReference type="SUPFAM" id="SSF53300">
    <property type="entry name" value="vWA-like"/>
    <property type="match status" value="1"/>
</dbReference>
<proteinExistence type="predicted"/>
<dbReference type="Pfam" id="PF07002">
    <property type="entry name" value="Copine"/>
    <property type="match status" value="1"/>
</dbReference>
<accession>A0A1J3CUV3</accession>
<dbReference type="InterPro" id="IPR036465">
    <property type="entry name" value="vWFA_dom_sf"/>
</dbReference>
<name>A0A1J3CUV3_NOCCA</name>
<dbReference type="GO" id="GO:0008270">
    <property type="term" value="F:zinc ion binding"/>
    <property type="evidence" value="ECO:0007669"/>
    <property type="project" value="UniProtKB-KW"/>
</dbReference>
<dbReference type="InterPro" id="IPR002035">
    <property type="entry name" value="VWF_A"/>
</dbReference>
<dbReference type="InterPro" id="IPR013083">
    <property type="entry name" value="Znf_RING/FYVE/PHD"/>
</dbReference>
<evidence type="ECO:0000256" key="3">
    <source>
        <dbReference type="PROSITE-ProRule" id="PRU00175"/>
    </source>
</evidence>
<reference evidence="6" key="1">
    <citation type="submission" date="2016-07" db="EMBL/GenBank/DDBJ databases">
        <title>De novo transcriptome assembly of four accessions of the metal hyperaccumulator plant Noccaea caerulescens.</title>
        <authorList>
            <person name="Blande D."/>
            <person name="Halimaa P."/>
            <person name="Tervahauta A.I."/>
            <person name="Aarts M.G."/>
            <person name="Karenlampi S.O."/>
        </authorList>
    </citation>
    <scope>NUCLEOTIDE SEQUENCE</scope>
</reference>
<evidence type="ECO:0000259" key="5">
    <source>
        <dbReference type="PROSITE" id="PS50089"/>
    </source>
</evidence>
<evidence type="ECO:0000256" key="4">
    <source>
        <dbReference type="SAM" id="MobiDB-lite"/>
    </source>
</evidence>
<dbReference type="Gene3D" id="3.30.40.10">
    <property type="entry name" value="Zinc/RING finger domain, C3HC4 (zinc finger)"/>
    <property type="match status" value="1"/>
</dbReference>
<evidence type="ECO:0000256" key="1">
    <source>
        <dbReference type="ARBA" id="ARBA00000900"/>
    </source>
</evidence>
<dbReference type="GO" id="GO:0005634">
    <property type="term" value="C:nucleus"/>
    <property type="evidence" value="ECO:0007669"/>
    <property type="project" value="TreeGrafter"/>
</dbReference>
<dbReference type="GO" id="GO:0061630">
    <property type="term" value="F:ubiquitin protein ligase activity"/>
    <property type="evidence" value="ECO:0007669"/>
    <property type="project" value="UniProtKB-EC"/>
</dbReference>
<keyword evidence="3" id="KW-0863">Zinc-finger</keyword>
<dbReference type="AlphaFoldDB" id="A0A1J3CUV3"/>
<keyword evidence="3" id="KW-0862">Zinc</keyword>
<feature type="domain" description="RING-type" evidence="5">
    <location>
        <begin position="357"/>
        <end position="390"/>
    </location>
</feature>
<organism evidence="6">
    <name type="scientific">Noccaea caerulescens</name>
    <name type="common">Alpine penny-cress</name>
    <name type="synonym">Thlaspi caerulescens</name>
    <dbReference type="NCBI Taxonomy" id="107243"/>
    <lineage>
        <taxon>Eukaryota</taxon>
        <taxon>Viridiplantae</taxon>
        <taxon>Streptophyta</taxon>
        <taxon>Embryophyta</taxon>
        <taxon>Tracheophyta</taxon>
        <taxon>Spermatophyta</taxon>
        <taxon>Magnoliopsida</taxon>
        <taxon>eudicotyledons</taxon>
        <taxon>Gunneridae</taxon>
        <taxon>Pentapetalae</taxon>
        <taxon>rosids</taxon>
        <taxon>malvids</taxon>
        <taxon>Brassicales</taxon>
        <taxon>Brassicaceae</taxon>
        <taxon>Coluteocarpeae</taxon>
        <taxon>Noccaea</taxon>
    </lineage>
</organism>
<dbReference type="SMART" id="SM00327">
    <property type="entry name" value="VWA"/>
    <property type="match status" value="1"/>
</dbReference>
<dbReference type="InterPro" id="IPR052079">
    <property type="entry name" value="E3_ligase/Copine_domain"/>
</dbReference>
<dbReference type="PANTHER" id="PTHR45751">
    <property type="entry name" value="COPINE FAMILY PROTEIN 1"/>
    <property type="match status" value="1"/>
</dbReference>
<evidence type="ECO:0000313" key="6">
    <source>
        <dbReference type="EMBL" id="JAU11619.1"/>
    </source>
</evidence>
<protein>
    <recommendedName>
        <fullName evidence="2">RING-type E3 ubiquitin transferase</fullName>
        <ecNumber evidence="2">2.3.2.27</ecNumber>
    </recommendedName>
</protein>
<sequence>MSTGMGNFLRKFGNSKSKNSRSFKDRTTSSKSSEPSPSDSAAISDSDKTNAAKKKYALIPDRFSSLDQVSKALREAGLESSNLILGVDFTKSNEWTGKTSFDGKCLHALGEDPNPYEKAIFVIGKTLAPFDEDNLIPCFGFGDSTTHDEEVFGFHSDNSPCHGFEEVLACYRRITPNLRLSGPTSYGPLIDAAVDIVEKNGGQFHVLVIVADGQVTRGLDMAEGELSQQEKTTIDAIVNASSYALSIVLIGVGDGPWEDMRKFDDKIPKREFDNFQFVNFTEIMKRDSPESAKETAFALAALMEIPFQYQATVELRLLGKQTGLAKKINPRPPPIPYTPPISTGLPSPSSQEQTQNCPICLTNQKDVAFNCGHTTCKDCGSRISNCPICRVLITNRLRLYT</sequence>
<gene>
    <name evidence="6" type="ORF">GA_TR5622_c4_g1_i1_g.18077</name>
</gene>
<dbReference type="SUPFAM" id="SSF57850">
    <property type="entry name" value="RING/U-box"/>
    <property type="match status" value="1"/>
</dbReference>
<evidence type="ECO:0000256" key="2">
    <source>
        <dbReference type="ARBA" id="ARBA00012483"/>
    </source>
</evidence>
<dbReference type="EMBL" id="GEVI01020701">
    <property type="protein sequence ID" value="JAU11619.1"/>
    <property type="molecule type" value="Transcribed_RNA"/>
</dbReference>
<comment type="catalytic activity">
    <reaction evidence="1">
        <text>S-ubiquitinyl-[E2 ubiquitin-conjugating enzyme]-L-cysteine + [acceptor protein]-L-lysine = [E2 ubiquitin-conjugating enzyme]-L-cysteine + N(6)-ubiquitinyl-[acceptor protein]-L-lysine.</text>
        <dbReference type="EC" id="2.3.2.27"/>
    </reaction>
</comment>